<dbReference type="PANTHER" id="PTHR47990">
    <property type="entry name" value="2-OXOGLUTARATE (2OG) AND FE(II)-DEPENDENT OXYGENASE SUPERFAMILY PROTEIN-RELATED"/>
    <property type="match status" value="1"/>
</dbReference>
<evidence type="ECO:0000259" key="2">
    <source>
        <dbReference type="PROSITE" id="PS51471"/>
    </source>
</evidence>
<gene>
    <name evidence="3" type="ORF">GWK47_022358</name>
</gene>
<dbReference type="InterPro" id="IPR026992">
    <property type="entry name" value="DIOX_N"/>
</dbReference>
<comment type="similarity">
    <text evidence="1">Belongs to the iron/ascorbate-dependent oxidoreductase family.</text>
</comment>
<keyword evidence="1" id="KW-0560">Oxidoreductase</keyword>
<dbReference type="InterPro" id="IPR027443">
    <property type="entry name" value="IPNS-like_sf"/>
</dbReference>
<keyword evidence="1" id="KW-0479">Metal-binding</keyword>
<keyword evidence="1" id="KW-0408">Iron</keyword>
<feature type="domain" description="Fe2OG dioxygenase" evidence="2">
    <location>
        <begin position="181"/>
        <end position="273"/>
    </location>
</feature>
<dbReference type="EMBL" id="JACEEZ010023973">
    <property type="protein sequence ID" value="KAG0710656.1"/>
    <property type="molecule type" value="Genomic_DNA"/>
</dbReference>
<reference evidence="3" key="1">
    <citation type="submission" date="2020-07" db="EMBL/GenBank/DDBJ databases">
        <title>The High-quality genome of the commercially important snow crab, Chionoecetes opilio.</title>
        <authorList>
            <person name="Jeong J.-H."/>
            <person name="Ryu S."/>
        </authorList>
    </citation>
    <scope>NUCLEOTIDE SEQUENCE</scope>
    <source>
        <strain evidence="3">MADBK_172401_WGS</strain>
        <tissue evidence="3">Digestive gland</tissue>
    </source>
</reference>
<organism evidence="3 4">
    <name type="scientific">Chionoecetes opilio</name>
    <name type="common">Atlantic snow crab</name>
    <name type="synonym">Cancer opilio</name>
    <dbReference type="NCBI Taxonomy" id="41210"/>
    <lineage>
        <taxon>Eukaryota</taxon>
        <taxon>Metazoa</taxon>
        <taxon>Ecdysozoa</taxon>
        <taxon>Arthropoda</taxon>
        <taxon>Crustacea</taxon>
        <taxon>Multicrustacea</taxon>
        <taxon>Malacostraca</taxon>
        <taxon>Eumalacostraca</taxon>
        <taxon>Eucarida</taxon>
        <taxon>Decapoda</taxon>
        <taxon>Pleocyemata</taxon>
        <taxon>Brachyura</taxon>
        <taxon>Eubrachyura</taxon>
        <taxon>Majoidea</taxon>
        <taxon>Majidae</taxon>
        <taxon>Chionoecetes</taxon>
    </lineage>
</organism>
<keyword evidence="4" id="KW-1185">Reference proteome</keyword>
<dbReference type="Proteomes" id="UP000770661">
    <property type="component" value="Unassembled WGS sequence"/>
</dbReference>
<dbReference type="SUPFAM" id="SSF51197">
    <property type="entry name" value="Clavaminate synthase-like"/>
    <property type="match status" value="1"/>
</dbReference>
<name>A0A8J5CDT6_CHIOP</name>
<dbReference type="Pfam" id="PF14226">
    <property type="entry name" value="DIOX_N"/>
    <property type="match status" value="1"/>
</dbReference>
<evidence type="ECO:0000256" key="1">
    <source>
        <dbReference type="RuleBase" id="RU003682"/>
    </source>
</evidence>
<comment type="caution">
    <text evidence="3">The sequence shown here is derived from an EMBL/GenBank/DDBJ whole genome shotgun (WGS) entry which is preliminary data.</text>
</comment>
<dbReference type="GO" id="GO:0046872">
    <property type="term" value="F:metal ion binding"/>
    <property type="evidence" value="ECO:0007669"/>
    <property type="project" value="UniProtKB-KW"/>
</dbReference>
<dbReference type="PROSITE" id="PS51471">
    <property type="entry name" value="FE2OG_OXY"/>
    <property type="match status" value="1"/>
</dbReference>
<dbReference type="InterPro" id="IPR044861">
    <property type="entry name" value="IPNS-like_FE2OG_OXY"/>
</dbReference>
<dbReference type="AlphaFoldDB" id="A0A8J5CDT6"/>
<evidence type="ECO:0000313" key="3">
    <source>
        <dbReference type="EMBL" id="KAG0710656.1"/>
    </source>
</evidence>
<evidence type="ECO:0000313" key="4">
    <source>
        <dbReference type="Proteomes" id="UP000770661"/>
    </source>
</evidence>
<accession>A0A8J5CDT6</accession>
<dbReference type="PRINTS" id="PR00682">
    <property type="entry name" value="IPNSYNTHASE"/>
</dbReference>
<sequence>MAVPSSLHGKIPVVNMGSLGVGKEEEGASEAEWHRVAQELYDAMSGVGFVYLSHHGIPEAQINNYTKATADFFSLDQQTKVKYSSPKNNFDSSNGYIGVDRERLGKKDRSSELRESYFMRNLEGVLPDSEVPQIRPSLKAFAASCKILTNQVLRALALGLGLQENFFTSTHRGMCLESPCNSTVLRINHYPPLPAPIPDNVTRCGAHTDYGSITLLFQDSMGGLQVRNMDGMWVDAVPKPGTVLVNAGDLLQMWTANRIKATVSVISLGVVLT</sequence>
<dbReference type="OrthoDB" id="288590at2759"/>
<dbReference type="InterPro" id="IPR050231">
    <property type="entry name" value="Iron_ascorbate_oxido_reductase"/>
</dbReference>
<protein>
    <submittedName>
        <fullName evidence="3">UPF0676 protein</fullName>
    </submittedName>
</protein>
<dbReference type="Pfam" id="PF03171">
    <property type="entry name" value="2OG-FeII_Oxy"/>
    <property type="match status" value="1"/>
</dbReference>
<dbReference type="InterPro" id="IPR005123">
    <property type="entry name" value="Oxoglu/Fe-dep_dioxygenase_dom"/>
</dbReference>
<dbReference type="GO" id="GO:0016491">
    <property type="term" value="F:oxidoreductase activity"/>
    <property type="evidence" value="ECO:0007669"/>
    <property type="project" value="UniProtKB-KW"/>
</dbReference>
<dbReference type="Gene3D" id="2.60.120.330">
    <property type="entry name" value="B-lactam Antibiotic, Isopenicillin N Synthase, Chain"/>
    <property type="match status" value="1"/>
</dbReference>
<proteinExistence type="inferred from homology"/>